<keyword evidence="11" id="KW-1185">Reference proteome</keyword>
<name>A0A5C3PKS5_9APHY</name>
<evidence type="ECO:0000256" key="7">
    <source>
        <dbReference type="ARBA" id="ARBA00023136"/>
    </source>
</evidence>
<dbReference type="AlphaFoldDB" id="A0A5C3PKS5"/>
<feature type="transmembrane region" description="Helical" evidence="8">
    <location>
        <begin position="38"/>
        <end position="57"/>
    </location>
</feature>
<proteinExistence type="inferred from homology"/>
<evidence type="ECO:0000256" key="3">
    <source>
        <dbReference type="ARBA" id="ARBA00007282"/>
    </source>
</evidence>
<evidence type="ECO:0000256" key="8">
    <source>
        <dbReference type="SAM" id="Phobius"/>
    </source>
</evidence>
<evidence type="ECO:0000256" key="2">
    <source>
        <dbReference type="ARBA" id="ARBA00005179"/>
    </source>
</evidence>
<feature type="transmembrane region" description="Helical" evidence="8">
    <location>
        <begin position="156"/>
        <end position="174"/>
    </location>
</feature>
<evidence type="ECO:0000256" key="1">
    <source>
        <dbReference type="ARBA" id="ARBA00004141"/>
    </source>
</evidence>
<dbReference type="Proteomes" id="UP000308197">
    <property type="component" value="Unassembled WGS sequence"/>
</dbReference>
<dbReference type="InterPro" id="IPR032805">
    <property type="entry name" value="Wax_synthase_dom"/>
</dbReference>
<keyword evidence="7 8" id="KW-0472">Membrane</keyword>
<dbReference type="InterPro" id="IPR044851">
    <property type="entry name" value="Wax_synthase"/>
</dbReference>
<accession>A0A5C3PKS5</accession>
<dbReference type="STRING" id="1314778.A0A5C3PKS5"/>
<evidence type="ECO:0000313" key="11">
    <source>
        <dbReference type="Proteomes" id="UP000308197"/>
    </source>
</evidence>
<dbReference type="EMBL" id="ML211073">
    <property type="protein sequence ID" value="TFK89519.1"/>
    <property type="molecule type" value="Genomic_DNA"/>
</dbReference>
<dbReference type="InParanoid" id="A0A5C3PKS5"/>
<dbReference type="GO" id="GO:0006629">
    <property type="term" value="P:lipid metabolic process"/>
    <property type="evidence" value="ECO:0007669"/>
    <property type="project" value="InterPro"/>
</dbReference>
<feature type="transmembrane region" description="Helical" evidence="8">
    <location>
        <begin position="69"/>
        <end position="89"/>
    </location>
</feature>
<reference evidence="10 11" key="1">
    <citation type="journal article" date="2019" name="Nat. Ecol. Evol.">
        <title>Megaphylogeny resolves global patterns of mushroom evolution.</title>
        <authorList>
            <person name="Varga T."/>
            <person name="Krizsan K."/>
            <person name="Foldi C."/>
            <person name="Dima B."/>
            <person name="Sanchez-Garcia M."/>
            <person name="Sanchez-Ramirez S."/>
            <person name="Szollosi G.J."/>
            <person name="Szarkandi J.G."/>
            <person name="Papp V."/>
            <person name="Albert L."/>
            <person name="Andreopoulos W."/>
            <person name="Angelini C."/>
            <person name="Antonin V."/>
            <person name="Barry K.W."/>
            <person name="Bougher N.L."/>
            <person name="Buchanan P."/>
            <person name="Buyck B."/>
            <person name="Bense V."/>
            <person name="Catcheside P."/>
            <person name="Chovatia M."/>
            <person name="Cooper J."/>
            <person name="Damon W."/>
            <person name="Desjardin D."/>
            <person name="Finy P."/>
            <person name="Geml J."/>
            <person name="Haridas S."/>
            <person name="Hughes K."/>
            <person name="Justo A."/>
            <person name="Karasinski D."/>
            <person name="Kautmanova I."/>
            <person name="Kiss B."/>
            <person name="Kocsube S."/>
            <person name="Kotiranta H."/>
            <person name="LaButti K.M."/>
            <person name="Lechner B.E."/>
            <person name="Liimatainen K."/>
            <person name="Lipzen A."/>
            <person name="Lukacs Z."/>
            <person name="Mihaltcheva S."/>
            <person name="Morgado L.N."/>
            <person name="Niskanen T."/>
            <person name="Noordeloos M.E."/>
            <person name="Ohm R.A."/>
            <person name="Ortiz-Santana B."/>
            <person name="Ovrebo C."/>
            <person name="Racz N."/>
            <person name="Riley R."/>
            <person name="Savchenko A."/>
            <person name="Shiryaev A."/>
            <person name="Soop K."/>
            <person name="Spirin V."/>
            <person name="Szebenyi C."/>
            <person name="Tomsovsky M."/>
            <person name="Tulloss R.E."/>
            <person name="Uehling J."/>
            <person name="Grigoriev I.V."/>
            <person name="Vagvolgyi C."/>
            <person name="Papp T."/>
            <person name="Martin F.M."/>
            <person name="Miettinen O."/>
            <person name="Hibbett D.S."/>
            <person name="Nagy L.G."/>
        </authorList>
    </citation>
    <scope>NUCLEOTIDE SEQUENCE [LARGE SCALE GENOMIC DNA]</scope>
    <source>
        <strain evidence="10 11">HHB13444</strain>
    </source>
</reference>
<gene>
    <name evidence="10" type="ORF">K466DRAFT_545086</name>
</gene>
<dbReference type="PANTHER" id="PTHR31595">
    <property type="entry name" value="LONG-CHAIN-ALCOHOL O-FATTY-ACYLTRANSFERASE 3-RELATED"/>
    <property type="match status" value="1"/>
</dbReference>
<evidence type="ECO:0000256" key="6">
    <source>
        <dbReference type="ARBA" id="ARBA00022989"/>
    </source>
</evidence>
<feature type="transmembrane region" description="Helical" evidence="8">
    <location>
        <begin position="194"/>
        <end position="211"/>
    </location>
</feature>
<dbReference type="GO" id="GO:0016020">
    <property type="term" value="C:membrane"/>
    <property type="evidence" value="ECO:0007669"/>
    <property type="project" value="UniProtKB-SubCell"/>
</dbReference>
<dbReference type="PANTHER" id="PTHR31595:SF57">
    <property type="entry name" value="OS04G0481900 PROTEIN"/>
    <property type="match status" value="1"/>
</dbReference>
<dbReference type="GO" id="GO:0008374">
    <property type="term" value="F:O-acyltransferase activity"/>
    <property type="evidence" value="ECO:0007669"/>
    <property type="project" value="InterPro"/>
</dbReference>
<protein>
    <recommendedName>
        <fullName evidence="9">Wax synthase domain-containing protein</fullName>
    </recommendedName>
</protein>
<comment type="similarity">
    <text evidence="3">Belongs to the wax synthase family.</text>
</comment>
<sequence length="405" mass="45613">MVEEKTVAVGAREPFNVLTQLLLPEVALPMLVAARLPFAVKASLSAVLLGSILHTFLTATTGVAVNDYAIGSAVLGNTFFNVLLLVWITDPMEEFRYLRDTDPSPLASRSFLARFYNSLCIIRNYRLIGWNVQIPNIPLPFKGTRAQFLLRRFRQFLWSFILTDLTESYVYPYYRLYVPGPTDAPLPTGFNGFLLHSWNLFVWLAMTYAILKMYYEAASLLAVGLGLGRPEDWPDMFGNWSDAYTLRRLWGRTWHQNLRRHLSYWGKLAVRALHIPRGTWLSSQVQVHTAFLLSALIHSTGDLMLGTQHFGRSFPFFIANALAITLEDAVVALGTSLGIGKSGPTRATRLLGYAWVVLWVRCSAPVYVDWMFESGVVESPVLPFSPTRSLAVPWLHRVLAIVPLS</sequence>
<keyword evidence="4" id="KW-0808">Transferase</keyword>
<evidence type="ECO:0000259" key="9">
    <source>
        <dbReference type="Pfam" id="PF13813"/>
    </source>
</evidence>
<organism evidence="10 11">
    <name type="scientific">Polyporus arcularius HHB13444</name>
    <dbReference type="NCBI Taxonomy" id="1314778"/>
    <lineage>
        <taxon>Eukaryota</taxon>
        <taxon>Fungi</taxon>
        <taxon>Dikarya</taxon>
        <taxon>Basidiomycota</taxon>
        <taxon>Agaricomycotina</taxon>
        <taxon>Agaricomycetes</taxon>
        <taxon>Polyporales</taxon>
        <taxon>Polyporaceae</taxon>
        <taxon>Polyporus</taxon>
    </lineage>
</organism>
<evidence type="ECO:0000256" key="4">
    <source>
        <dbReference type="ARBA" id="ARBA00022679"/>
    </source>
</evidence>
<keyword evidence="6 8" id="KW-1133">Transmembrane helix</keyword>
<feature type="domain" description="Wax synthase" evidence="9">
    <location>
        <begin position="233"/>
        <end position="318"/>
    </location>
</feature>
<comment type="pathway">
    <text evidence="2">Secondary metabolite biosynthesis.</text>
</comment>
<dbReference type="Pfam" id="PF13813">
    <property type="entry name" value="MBOAT_2"/>
    <property type="match status" value="1"/>
</dbReference>
<comment type="subcellular location">
    <subcellularLocation>
        <location evidence="1">Membrane</location>
        <topology evidence="1">Multi-pass membrane protein</topology>
    </subcellularLocation>
</comment>
<evidence type="ECO:0000313" key="10">
    <source>
        <dbReference type="EMBL" id="TFK89519.1"/>
    </source>
</evidence>
<evidence type="ECO:0000256" key="5">
    <source>
        <dbReference type="ARBA" id="ARBA00022692"/>
    </source>
</evidence>
<keyword evidence="5 8" id="KW-0812">Transmembrane</keyword>